<dbReference type="InterPro" id="IPR044517">
    <property type="entry name" value="PHOX1-4"/>
</dbReference>
<evidence type="ECO:0000256" key="3">
    <source>
        <dbReference type="SAM" id="MobiDB-lite"/>
    </source>
</evidence>
<dbReference type="PROSITE" id="PS50005">
    <property type="entry name" value="TPR"/>
    <property type="match status" value="1"/>
</dbReference>
<dbReference type="GeneID" id="19011444"/>
<feature type="region of interest" description="Disordered" evidence="3">
    <location>
        <begin position="1"/>
        <end position="29"/>
    </location>
</feature>
<dbReference type="RefSeq" id="XP_007508842.1">
    <property type="nucleotide sequence ID" value="XM_007508780.1"/>
</dbReference>
<evidence type="ECO:0000313" key="6">
    <source>
        <dbReference type="Proteomes" id="UP000198341"/>
    </source>
</evidence>
<dbReference type="InterPro" id="IPR000270">
    <property type="entry name" value="PB1_dom"/>
</dbReference>
<dbReference type="SMART" id="SM00666">
    <property type="entry name" value="PB1"/>
    <property type="match status" value="1"/>
</dbReference>
<dbReference type="Gene3D" id="3.10.20.90">
    <property type="entry name" value="Phosphatidylinositol 3-kinase Catalytic Subunit, Chain A, domain 1"/>
    <property type="match status" value="1"/>
</dbReference>
<feature type="compositionally biased region" description="Basic residues" evidence="3">
    <location>
        <begin position="1"/>
        <end position="10"/>
    </location>
</feature>
<feature type="compositionally biased region" description="Basic and acidic residues" evidence="3">
    <location>
        <begin position="494"/>
        <end position="510"/>
    </location>
</feature>
<dbReference type="PANTHER" id="PTHR46183">
    <property type="entry name" value="PROTEIN CLMP1"/>
    <property type="match status" value="1"/>
</dbReference>
<dbReference type="EMBL" id="FO082264">
    <property type="protein sequence ID" value="CCO19928.1"/>
    <property type="molecule type" value="Genomic_DNA"/>
</dbReference>
<dbReference type="OrthoDB" id="2942533at2759"/>
<keyword evidence="1" id="KW-0677">Repeat</keyword>
<dbReference type="Pfam" id="PF00564">
    <property type="entry name" value="PB1"/>
    <property type="match status" value="1"/>
</dbReference>
<accession>K8FCY0</accession>
<feature type="region of interest" description="Disordered" evidence="3">
    <location>
        <begin position="528"/>
        <end position="563"/>
    </location>
</feature>
<feature type="domain" description="PB1" evidence="4">
    <location>
        <begin position="218"/>
        <end position="293"/>
    </location>
</feature>
<dbReference type="PANTHER" id="PTHR46183:SF8">
    <property type="entry name" value="PROTEIN CLMP1"/>
    <property type="match status" value="1"/>
</dbReference>
<feature type="repeat" description="TPR" evidence="2">
    <location>
        <begin position="39"/>
        <end position="72"/>
    </location>
</feature>
<keyword evidence="6" id="KW-1185">Reference proteome</keyword>
<dbReference type="CDD" id="cd05992">
    <property type="entry name" value="PB1"/>
    <property type="match status" value="1"/>
</dbReference>
<gene>
    <name evidence="5" type="ordered locus">Bathy15g01240</name>
</gene>
<evidence type="ECO:0000256" key="1">
    <source>
        <dbReference type="ARBA" id="ARBA00022737"/>
    </source>
</evidence>
<dbReference type="eggNOG" id="KOG4151">
    <property type="taxonomic scope" value="Eukaryota"/>
</dbReference>
<dbReference type="PROSITE" id="PS51745">
    <property type="entry name" value="PB1"/>
    <property type="match status" value="1"/>
</dbReference>
<protein>
    <submittedName>
        <fullName evidence="5">At1g62390-like protein</fullName>
    </submittedName>
</protein>
<evidence type="ECO:0000313" key="5">
    <source>
        <dbReference type="EMBL" id="CCO19928.1"/>
    </source>
</evidence>
<dbReference type="Gene3D" id="1.25.40.10">
    <property type="entry name" value="Tetratricopeptide repeat domain"/>
    <property type="match status" value="1"/>
</dbReference>
<dbReference type="SUPFAM" id="SSF48452">
    <property type="entry name" value="TPR-like"/>
    <property type="match status" value="1"/>
</dbReference>
<organism evidence="5 6">
    <name type="scientific">Bathycoccus prasinos</name>
    <dbReference type="NCBI Taxonomy" id="41875"/>
    <lineage>
        <taxon>Eukaryota</taxon>
        <taxon>Viridiplantae</taxon>
        <taxon>Chlorophyta</taxon>
        <taxon>Mamiellophyceae</taxon>
        <taxon>Mamiellales</taxon>
        <taxon>Bathycoccaceae</taxon>
        <taxon>Bathycoccus</taxon>
    </lineage>
</organism>
<reference evidence="5 6" key="1">
    <citation type="submission" date="2011-10" db="EMBL/GenBank/DDBJ databases">
        <authorList>
            <person name="Genoscope - CEA"/>
        </authorList>
    </citation>
    <scope>NUCLEOTIDE SEQUENCE [LARGE SCALE GENOMIC DNA]</scope>
    <source>
        <strain evidence="5 6">RCC 1105</strain>
    </source>
</reference>
<dbReference type="InterPro" id="IPR053793">
    <property type="entry name" value="PB1-like"/>
</dbReference>
<dbReference type="SUPFAM" id="SSF54277">
    <property type="entry name" value="CAD &amp; PB1 domains"/>
    <property type="match status" value="1"/>
</dbReference>
<keyword evidence="2" id="KW-0802">TPR repeat</keyword>
<proteinExistence type="predicted"/>
<evidence type="ECO:0000256" key="2">
    <source>
        <dbReference type="PROSITE-ProRule" id="PRU00339"/>
    </source>
</evidence>
<dbReference type="AlphaFoldDB" id="K8FCY0"/>
<name>K8FCY0_9CHLO</name>
<sequence length="633" mass="69677">MPAVAVKRKSAVFGGSNNNNNNNNNEKENEDEKVFLERSLEFQQEGDQFMQKKEFKNALQFYEQAKQLMPKGHELSSGLDASRAECYLVMDRLADAVSAASDALKMNGENARALVTRAKAYASTENETRAKKDIARAHELLPEDSHIKHMHDLILGVGNGKTPAGLGGMNLAPSSKKKGGKMSAAEQQLELQRKQRLEMEQRQKMQEHLRQNPSQAPMIHLKAKLGDDTRVCVLSSAIAYRDLVTTMTNKFPDAGQFTIKYTDEKGDLRPLQTREDFQIAIHWTSVRLSKAETPSLAPPCVKLTLVELAKIEDMAILGEDGKPVGLPPNEVVEIDEWILDFAALFREHLGIDAEAHLDFHSDGLDKCSEALEPTKSLEESNGPDGILSEASKKFQEAAAMATFNWGNVHMCSARKKMDGGREPPAEEGGNPGAAIATAANFDEVEKELAIAASRFEAALEIKPDFVDAATALAQRRYERARLLCAAAGLSGPDSTRKPEKGHDAKKRTAEAEQEFSQAVDEYRAALKQLPDEPPKTPKTAEELEAHEQAVKEAQEKGEDPPVLDEPTMRAQVLVMLGNTLFEQSQMRARVGKEWKSVLEEAVGHFKYAGCNQTDIDAALKVHKGNLMEAAAAK</sequence>
<dbReference type="Proteomes" id="UP000198341">
    <property type="component" value="Chromosome 15"/>
</dbReference>
<dbReference type="SMART" id="SM00028">
    <property type="entry name" value="TPR"/>
    <property type="match status" value="3"/>
</dbReference>
<dbReference type="InterPro" id="IPR011990">
    <property type="entry name" value="TPR-like_helical_dom_sf"/>
</dbReference>
<feature type="compositionally biased region" description="Basic and acidic residues" evidence="3">
    <location>
        <begin position="528"/>
        <end position="559"/>
    </location>
</feature>
<evidence type="ECO:0000259" key="4">
    <source>
        <dbReference type="PROSITE" id="PS51745"/>
    </source>
</evidence>
<dbReference type="InterPro" id="IPR019734">
    <property type="entry name" value="TPR_rpt"/>
</dbReference>
<feature type="region of interest" description="Disordered" evidence="3">
    <location>
        <begin position="489"/>
        <end position="516"/>
    </location>
</feature>
<dbReference type="KEGG" id="bpg:Bathy15g01240"/>